<comment type="caution">
    <text evidence="2">The sequence shown here is derived from an EMBL/GenBank/DDBJ whole genome shotgun (WGS) entry which is preliminary data.</text>
</comment>
<gene>
    <name evidence="2" type="ORF">ABE541_16595</name>
</gene>
<feature type="coiled-coil region" evidence="1">
    <location>
        <begin position="49"/>
        <end position="76"/>
    </location>
</feature>
<dbReference type="Proteomes" id="UP001409291">
    <property type="component" value="Unassembled WGS sequence"/>
</dbReference>
<evidence type="ECO:0000313" key="3">
    <source>
        <dbReference type="Proteomes" id="UP001409291"/>
    </source>
</evidence>
<keyword evidence="1" id="KW-0175">Coiled coil</keyword>
<keyword evidence="3" id="KW-1185">Reference proteome</keyword>
<protein>
    <recommendedName>
        <fullName evidence="4">Lipoprotein</fullName>
    </recommendedName>
</protein>
<reference evidence="2 3" key="1">
    <citation type="submission" date="2024-04" db="EMBL/GenBank/DDBJ databases">
        <title>WGS of bacteria from Torrens River.</title>
        <authorList>
            <person name="Wyrsch E.R."/>
            <person name="Drigo B."/>
        </authorList>
    </citation>
    <scope>NUCLEOTIDE SEQUENCE [LARGE SCALE GENOMIC DNA]</scope>
    <source>
        <strain evidence="2 3">TWI391</strain>
    </source>
</reference>
<evidence type="ECO:0008006" key="4">
    <source>
        <dbReference type="Google" id="ProtNLM"/>
    </source>
</evidence>
<dbReference type="RefSeq" id="WP_346581746.1">
    <property type="nucleotide sequence ID" value="NZ_JBDJNQ010000008.1"/>
</dbReference>
<organism evidence="2 3">
    <name type="scientific">Sphingobacterium kitahiroshimense</name>
    <dbReference type="NCBI Taxonomy" id="470446"/>
    <lineage>
        <taxon>Bacteria</taxon>
        <taxon>Pseudomonadati</taxon>
        <taxon>Bacteroidota</taxon>
        <taxon>Sphingobacteriia</taxon>
        <taxon>Sphingobacteriales</taxon>
        <taxon>Sphingobacteriaceae</taxon>
        <taxon>Sphingobacterium</taxon>
    </lineage>
</organism>
<sequence>MKNLFFFTMICIATGLISCGNNNKEDKAVQIAQDSILLDSISHVDSTAKETTKDEAESLEEVLEKIARAYADQNSKIISRYIHPTLGIYIIYRPGAIATYVHQSDFSFSRPVPDAQSYGTISYNGPLKEEKLPKFDCGTMKWEKSGFFYDKSSRPTELSHTAQIMNEILNVKIDAADLQQIKNIETKSYRAIMTANENEKPFVFQVTQDGDKWYLTLIDLAYAGCEV</sequence>
<dbReference type="PROSITE" id="PS51257">
    <property type="entry name" value="PROKAR_LIPOPROTEIN"/>
    <property type="match status" value="1"/>
</dbReference>
<name>A0ABV0BX90_9SPHI</name>
<proteinExistence type="predicted"/>
<accession>A0ABV0BX90</accession>
<evidence type="ECO:0000313" key="2">
    <source>
        <dbReference type="EMBL" id="MEN5378883.1"/>
    </source>
</evidence>
<evidence type="ECO:0000256" key="1">
    <source>
        <dbReference type="SAM" id="Coils"/>
    </source>
</evidence>
<dbReference type="EMBL" id="JBDJNQ010000008">
    <property type="protein sequence ID" value="MEN5378883.1"/>
    <property type="molecule type" value="Genomic_DNA"/>
</dbReference>